<dbReference type="NCBIfam" id="TIGR02602">
    <property type="entry name" value="8TM_EpsH"/>
    <property type="match status" value="1"/>
</dbReference>
<dbReference type="OrthoDB" id="9797363at2"/>
<name>A0A2Z3HAP5_9BACT</name>
<keyword evidence="6 9" id="KW-1133">Transmembrane helix</keyword>
<comment type="subcellular location">
    <subcellularLocation>
        <location evidence="1">Cell membrane</location>
        <topology evidence="1">Multi-pass membrane protein</topology>
    </subcellularLocation>
</comment>
<dbReference type="NCBIfam" id="TIGR04178">
    <property type="entry name" value="exo_archaeo"/>
    <property type="match status" value="1"/>
</dbReference>
<evidence type="ECO:0000256" key="5">
    <source>
        <dbReference type="ARBA" id="ARBA00022801"/>
    </source>
</evidence>
<keyword evidence="3" id="KW-0645">Protease</keyword>
<feature type="transmembrane region" description="Helical" evidence="9">
    <location>
        <begin position="240"/>
        <end position="260"/>
    </location>
</feature>
<organism evidence="10 11">
    <name type="scientific">Gemmata obscuriglobus</name>
    <dbReference type="NCBI Taxonomy" id="114"/>
    <lineage>
        <taxon>Bacteria</taxon>
        <taxon>Pseudomonadati</taxon>
        <taxon>Planctomycetota</taxon>
        <taxon>Planctomycetia</taxon>
        <taxon>Gemmatales</taxon>
        <taxon>Gemmataceae</taxon>
        <taxon>Gemmata</taxon>
    </lineage>
</organism>
<feature type="transmembrane region" description="Helical" evidence="9">
    <location>
        <begin position="35"/>
        <end position="55"/>
    </location>
</feature>
<evidence type="ECO:0000256" key="4">
    <source>
        <dbReference type="ARBA" id="ARBA00022692"/>
    </source>
</evidence>
<accession>A0A2Z3HAP5</accession>
<feature type="region of interest" description="Disordered" evidence="8">
    <location>
        <begin position="1"/>
        <end position="22"/>
    </location>
</feature>
<keyword evidence="4 9" id="KW-0812">Transmembrane</keyword>
<evidence type="ECO:0000256" key="2">
    <source>
        <dbReference type="ARBA" id="ARBA00022475"/>
    </source>
</evidence>
<feature type="transmembrane region" description="Helical" evidence="9">
    <location>
        <begin position="122"/>
        <end position="140"/>
    </location>
</feature>
<evidence type="ECO:0000313" key="10">
    <source>
        <dbReference type="EMBL" id="AWM42021.1"/>
    </source>
</evidence>
<proteinExistence type="predicted"/>
<dbReference type="KEGG" id="gog:C1280_36880"/>
<evidence type="ECO:0000256" key="1">
    <source>
        <dbReference type="ARBA" id="ARBA00004651"/>
    </source>
</evidence>
<dbReference type="GO" id="GO:0008233">
    <property type="term" value="F:peptidase activity"/>
    <property type="evidence" value="ECO:0007669"/>
    <property type="project" value="UniProtKB-KW"/>
</dbReference>
<evidence type="ECO:0000256" key="3">
    <source>
        <dbReference type="ARBA" id="ARBA00022670"/>
    </source>
</evidence>
<dbReference type="EMBL" id="CP025958">
    <property type="protein sequence ID" value="AWM42021.1"/>
    <property type="molecule type" value="Genomic_DNA"/>
</dbReference>
<dbReference type="Pfam" id="PF09721">
    <property type="entry name" value="Exosortase_EpsH"/>
    <property type="match status" value="1"/>
</dbReference>
<gene>
    <name evidence="10" type="ORF">C1280_36880</name>
</gene>
<feature type="transmembrane region" description="Helical" evidence="9">
    <location>
        <begin position="214"/>
        <end position="233"/>
    </location>
</feature>
<dbReference type="GO" id="GO:0006508">
    <property type="term" value="P:proteolysis"/>
    <property type="evidence" value="ECO:0007669"/>
    <property type="project" value="UniProtKB-KW"/>
</dbReference>
<dbReference type="GO" id="GO:0005886">
    <property type="term" value="C:plasma membrane"/>
    <property type="evidence" value="ECO:0007669"/>
    <property type="project" value="UniProtKB-SubCell"/>
</dbReference>
<dbReference type="InterPro" id="IPR026392">
    <property type="entry name" value="Exo/Archaeosortase_dom"/>
</dbReference>
<keyword evidence="2" id="KW-1003">Cell membrane</keyword>
<feature type="transmembrane region" description="Helical" evidence="9">
    <location>
        <begin position="67"/>
        <end position="86"/>
    </location>
</feature>
<dbReference type="InterPro" id="IPR013426">
    <property type="entry name" value="EpsH-like"/>
</dbReference>
<feature type="transmembrane region" description="Helical" evidence="9">
    <location>
        <begin position="98"/>
        <end position="116"/>
    </location>
</feature>
<dbReference type="Proteomes" id="UP000245802">
    <property type="component" value="Chromosome"/>
</dbReference>
<reference evidence="10 11" key="1">
    <citation type="submission" date="2018-01" db="EMBL/GenBank/DDBJ databases">
        <title>G. obscuriglobus.</title>
        <authorList>
            <person name="Franke J."/>
            <person name="Blomberg W."/>
            <person name="Selmecki A."/>
        </authorList>
    </citation>
    <scope>NUCLEOTIDE SEQUENCE [LARGE SCALE GENOMIC DNA]</scope>
    <source>
        <strain evidence="10 11">DSM 5831</strain>
    </source>
</reference>
<sequence length="356" mass="38992">MRPCTPRRCDLVSSASPSSHSSRSAPAAEVVRTPAWIATMLALVGVLTFLYAALFQYCFTQWLKPDYSHGFLVPFFAAYLAWHWRAWAPERVRWPEPWGLAFIAAGGSLFVLAGALNIAKEWLQGLSLVINVCGAVLLLGGWKALKWLWPAAAFLLFMFPLPYKVEHRFGWELQKIASVASEYVLQTIGYATYREGIVLTVRDHTLRVEEACSGLSMLLTFAALATGMAILVKRPALDRVLILVSAVPVAVLSNVLRIALTGVLYNEAGKELGDRVFHDFAGWMMMPLALLVLWGELKLLDWVLVDEGGRASREDMVKTNAALGPAYLIMTALPPEKGGTAAPPKPAAQPASKGAR</sequence>
<evidence type="ECO:0000256" key="7">
    <source>
        <dbReference type="ARBA" id="ARBA00023136"/>
    </source>
</evidence>
<evidence type="ECO:0000256" key="6">
    <source>
        <dbReference type="ARBA" id="ARBA00022989"/>
    </source>
</evidence>
<evidence type="ECO:0000256" key="8">
    <source>
        <dbReference type="SAM" id="MobiDB-lite"/>
    </source>
</evidence>
<keyword evidence="7 9" id="KW-0472">Membrane</keyword>
<dbReference type="InterPro" id="IPR019127">
    <property type="entry name" value="Exosortase"/>
</dbReference>
<feature type="transmembrane region" description="Helical" evidence="9">
    <location>
        <begin position="280"/>
        <end position="300"/>
    </location>
</feature>
<keyword evidence="5" id="KW-0378">Hydrolase</keyword>
<feature type="compositionally biased region" description="Low complexity" evidence="8">
    <location>
        <begin position="13"/>
        <end position="22"/>
    </location>
</feature>
<evidence type="ECO:0000256" key="9">
    <source>
        <dbReference type="SAM" id="Phobius"/>
    </source>
</evidence>
<feature type="region of interest" description="Disordered" evidence="8">
    <location>
        <begin position="335"/>
        <end position="356"/>
    </location>
</feature>
<evidence type="ECO:0000313" key="11">
    <source>
        <dbReference type="Proteomes" id="UP000245802"/>
    </source>
</evidence>
<dbReference type="AlphaFoldDB" id="A0A2Z3HAP5"/>
<keyword evidence="11" id="KW-1185">Reference proteome</keyword>
<protein>
    <submittedName>
        <fullName evidence="10">Exosortase</fullName>
    </submittedName>
</protein>